<dbReference type="EMBL" id="CAFBMD010000001">
    <property type="protein sequence ID" value="CAB4887359.1"/>
    <property type="molecule type" value="Genomic_DNA"/>
</dbReference>
<dbReference type="GO" id="GO:0009450">
    <property type="term" value="P:gamma-aminobutyric acid catabolic process"/>
    <property type="evidence" value="ECO:0007669"/>
    <property type="project" value="TreeGrafter"/>
</dbReference>
<evidence type="ECO:0000313" key="7">
    <source>
        <dbReference type="EMBL" id="CAB5033468.1"/>
    </source>
</evidence>
<gene>
    <name evidence="4" type="ORF">UFOPK2593_00013</name>
    <name evidence="5" type="ORF">UFOPK2894_00056</name>
    <name evidence="6" type="ORF">UFOPK3492_00025</name>
    <name evidence="7" type="ORF">UFOPK4234_00067</name>
    <name evidence="8" type="ORF">UFOPK4295_00081</name>
</gene>
<feature type="domain" description="Aldehyde dehydrogenase" evidence="3">
    <location>
        <begin position="37"/>
        <end position="489"/>
    </location>
</feature>
<dbReference type="Pfam" id="PF00171">
    <property type="entry name" value="Aldedh"/>
    <property type="match status" value="1"/>
</dbReference>
<dbReference type="FunFam" id="3.40.605.10:FF:000007">
    <property type="entry name" value="NAD/NADP-dependent betaine aldehyde dehydrogenase"/>
    <property type="match status" value="1"/>
</dbReference>
<dbReference type="AlphaFoldDB" id="A0A6J6UWW4"/>
<keyword evidence="2" id="KW-0560">Oxidoreductase</keyword>
<dbReference type="InterPro" id="IPR016161">
    <property type="entry name" value="Ald_DH/histidinol_DH"/>
</dbReference>
<dbReference type="EMBL" id="CAFBQF010000002">
    <property type="protein sequence ID" value="CAB5044182.1"/>
    <property type="molecule type" value="Genomic_DNA"/>
</dbReference>
<dbReference type="PROSITE" id="PS00687">
    <property type="entry name" value="ALDEHYDE_DEHYDR_GLU"/>
    <property type="match status" value="1"/>
</dbReference>
<dbReference type="GO" id="GO:0004777">
    <property type="term" value="F:succinate-semialdehyde dehydrogenase (NAD+) activity"/>
    <property type="evidence" value="ECO:0007669"/>
    <property type="project" value="TreeGrafter"/>
</dbReference>
<dbReference type="Gene3D" id="3.40.309.10">
    <property type="entry name" value="Aldehyde Dehydrogenase, Chain A, domain 2"/>
    <property type="match status" value="1"/>
</dbReference>
<protein>
    <submittedName>
        <fullName evidence="5">Unannotated protein</fullName>
    </submittedName>
</protein>
<evidence type="ECO:0000313" key="8">
    <source>
        <dbReference type="EMBL" id="CAB5044182.1"/>
    </source>
</evidence>
<dbReference type="SUPFAM" id="SSF53720">
    <property type="entry name" value="ALDH-like"/>
    <property type="match status" value="1"/>
</dbReference>
<accession>A0A6J6UWW4</accession>
<dbReference type="InterPro" id="IPR016163">
    <property type="entry name" value="Ald_DH_C"/>
</dbReference>
<proteinExistence type="inferred from homology"/>
<organism evidence="5">
    <name type="scientific">freshwater metagenome</name>
    <dbReference type="NCBI Taxonomy" id="449393"/>
    <lineage>
        <taxon>unclassified sequences</taxon>
        <taxon>metagenomes</taxon>
        <taxon>ecological metagenomes</taxon>
    </lineage>
</organism>
<dbReference type="EMBL" id="CAEZZQ010000002">
    <property type="protein sequence ID" value="CAB4763794.1"/>
    <property type="molecule type" value="Genomic_DNA"/>
</dbReference>
<dbReference type="InterPro" id="IPR016162">
    <property type="entry name" value="Ald_DH_N"/>
</dbReference>
<evidence type="ECO:0000313" key="6">
    <source>
        <dbReference type="EMBL" id="CAB4887359.1"/>
    </source>
</evidence>
<evidence type="ECO:0000259" key="3">
    <source>
        <dbReference type="Pfam" id="PF00171"/>
    </source>
</evidence>
<reference evidence="5" key="1">
    <citation type="submission" date="2020-05" db="EMBL/GenBank/DDBJ databases">
        <authorList>
            <person name="Chiriac C."/>
            <person name="Salcher M."/>
            <person name="Ghai R."/>
            <person name="Kavagutti S V."/>
        </authorList>
    </citation>
    <scope>NUCLEOTIDE SEQUENCE</scope>
</reference>
<dbReference type="InterPro" id="IPR050740">
    <property type="entry name" value="Aldehyde_DH_Superfamily"/>
</dbReference>
<dbReference type="EMBL" id="CAEZXW010000001">
    <property type="protein sequence ID" value="CAB4690489.1"/>
    <property type="molecule type" value="Genomic_DNA"/>
</dbReference>
<dbReference type="Gene3D" id="3.40.605.10">
    <property type="entry name" value="Aldehyde Dehydrogenase, Chain A, domain 1"/>
    <property type="match status" value="1"/>
</dbReference>
<evidence type="ECO:0000313" key="4">
    <source>
        <dbReference type="EMBL" id="CAB4690489.1"/>
    </source>
</evidence>
<dbReference type="InterPro" id="IPR029510">
    <property type="entry name" value="Ald_DH_CS_GLU"/>
</dbReference>
<sequence>MSVIDIHSHRERRDATVAATFKRGLSSYIGGEFSRARSTSFSIVDPATGEAFAEIESADENIAVEAVRCAEEAGHIWRNRSPRERSDVLKRAFEIMIERRTDLADLITSENGKCTAEALQEVDYAGEYFRWYAEEAVRFPSSSSLSPKGDAHMVVQYQPVGVSLLITPWNVPAAMVTRKLAPALAAGCTVVIKPAAQTPLTALAIAEILREAGAPSGTVNVVVTASSALIVRAMMAERAVRKISFTGSTQVGRTLLSQASSRVLRCSMELGGNAPVIVLDDADLTSAIEGSLIAKMRNGGMSCVAANRIFVARKLYQEFVETYVMRVSSMKSGGGFESLSDFGPLTDGRERDRIHGEVVNWVSKGAKVLSGGYLPEGNGNFYPATTVIDLSEEDQFSDDEIFGPVAAISPFDDSHELVERLNQSESGLAGYVFGERDVSYVTDNLQVGMLGINRGLVSDVSIPFGGIKQSGLGREGGPQGLLEYLQPKVLSSPILKGA</sequence>
<dbReference type="EMBL" id="CAFBQA010000002">
    <property type="protein sequence ID" value="CAB5033468.1"/>
    <property type="molecule type" value="Genomic_DNA"/>
</dbReference>
<dbReference type="InterPro" id="IPR015590">
    <property type="entry name" value="Aldehyde_DH_dom"/>
</dbReference>
<evidence type="ECO:0000256" key="1">
    <source>
        <dbReference type="ARBA" id="ARBA00009986"/>
    </source>
</evidence>
<name>A0A6J6UWW4_9ZZZZ</name>
<dbReference type="PANTHER" id="PTHR43353">
    <property type="entry name" value="SUCCINATE-SEMIALDEHYDE DEHYDROGENASE, MITOCHONDRIAL"/>
    <property type="match status" value="1"/>
</dbReference>
<dbReference type="PANTHER" id="PTHR43353:SF5">
    <property type="entry name" value="SUCCINATE-SEMIALDEHYDE DEHYDROGENASE, MITOCHONDRIAL"/>
    <property type="match status" value="1"/>
</dbReference>
<dbReference type="FunFam" id="3.40.605.10:FF:000026">
    <property type="entry name" value="Aldehyde dehydrogenase, putative"/>
    <property type="match status" value="1"/>
</dbReference>
<evidence type="ECO:0000256" key="2">
    <source>
        <dbReference type="ARBA" id="ARBA00023002"/>
    </source>
</evidence>
<comment type="similarity">
    <text evidence="1">Belongs to the aldehyde dehydrogenase family.</text>
</comment>
<evidence type="ECO:0000313" key="5">
    <source>
        <dbReference type="EMBL" id="CAB4763794.1"/>
    </source>
</evidence>
<dbReference type="CDD" id="cd07103">
    <property type="entry name" value="ALDH_F5_SSADH_GabD"/>
    <property type="match status" value="1"/>
</dbReference>